<evidence type="ECO:0000313" key="3">
    <source>
        <dbReference type="Proteomes" id="UP000241421"/>
    </source>
</evidence>
<dbReference type="AlphaFoldDB" id="A0A2U2HGF0"/>
<sequence length="197" mass="21178">MERRKMVPSRRKFLLDAVGLAAAAGFVSACVDTSPLSTVPERDRLRLQIETDFFRELQRLRQVAPASAGLIADAIGVMMFPTVVNSNPVLGEQSGMGALRVANVFTEYYLLSVIGAAGRQPPTRSYLFLFTTLASLNRFRASDPGAEFDQLSQLTIGADGRVASAAPGAPLLWLGWEGDRILPLSAQPAFSVAALPL</sequence>
<proteinExistence type="predicted"/>
<dbReference type="EMBL" id="PXWF02000273">
    <property type="protein sequence ID" value="PWF43995.1"/>
    <property type="molecule type" value="Genomic_DNA"/>
</dbReference>
<reference evidence="2 3" key="1">
    <citation type="submission" date="2018-04" db="EMBL/GenBank/DDBJ databases">
        <title>Massilia violaceinigra sp. nov., a novel purple-pigmented bacterium isolated from Tianshan glacier, Xinjiang, China.</title>
        <authorList>
            <person name="Wang H."/>
        </authorList>
    </citation>
    <scope>NUCLEOTIDE SEQUENCE [LARGE SCALE GENOMIC DNA]</scope>
    <source>
        <strain evidence="2 3">B448-2</strain>
    </source>
</reference>
<accession>A0A2U2HGF0</accession>
<organism evidence="2 3">
    <name type="scientific">Massilia glaciei</name>
    <dbReference type="NCBI Taxonomy" id="1524097"/>
    <lineage>
        <taxon>Bacteria</taxon>
        <taxon>Pseudomonadati</taxon>
        <taxon>Pseudomonadota</taxon>
        <taxon>Betaproteobacteria</taxon>
        <taxon>Burkholderiales</taxon>
        <taxon>Oxalobacteraceae</taxon>
        <taxon>Telluria group</taxon>
        <taxon>Massilia</taxon>
    </lineage>
</organism>
<keyword evidence="3" id="KW-1185">Reference proteome</keyword>
<comment type="caution">
    <text evidence="2">The sequence shown here is derived from an EMBL/GenBank/DDBJ whole genome shotgun (WGS) entry which is preliminary data.</text>
</comment>
<evidence type="ECO:0008006" key="4">
    <source>
        <dbReference type="Google" id="ProtNLM"/>
    </source>
</evidence>
<dbReference type="PROSITE" id="PS51257">
    <property type="entry name" value="PROKAR_LIPOPROTEIN"/>
    <property type="match status" value="1"/>
</dbReference>
<protein>
    <recommendedName>
        <fullName evidence="4">Twin-arginine translocation pathway signal</fullName>
    </recommendedName>
</protein>
<dbReference type="OrthoDB" id="198978at2"/>
<name>A0A2U2HGF0_9BURK</name>
<feature type="chain" id="PRO_5015694694" description="Twin-arginine translocation pathway signal" evidence="1">
    <location>
        <begin position="30"/>
        <end position="197"/>
    </location>
</feature>
<evidence type="ECO:0000256" key="1">
    <source>
        <dbReference type="SAM" id="SignalP"/>
    </source>
</evidence>
<evidence type="ECO:0000313" key="2">
    <source>
        <dbReference type="EMBL" id="PWF43995.1"/>
    </source>
</evidence>
<keyword evidence="1" id="KW-0732">Signal</keyword>
<feature type="signal peptide" evidence="1">
    <location>
        <begin position="1"/>
        <end position="29"/>
    </location>
</feature>
<dbReference type="Proteomes" id="UP000241421">
    <property type="component" value="Unassembled WGS sequence"/>
</dbReference>
<gene>
    <name evidence="2" type="ORF">C7C56_020105</name>
</gene>
<dbReference type="RefSeq" id="WP_106759147.1">
    <property type="nucleotide sequence ID" value="NZ_PXWF02000273.1"/>
</dbReference>